<evidence type="ECO:0000313" key="3">
    <source>
        <dbReference type="EMBL" id="CUU58770.1"/>
    </source>
</evidence>
<evidence type="ECO:0000313" key="4">
    <source>
        <dbReference type="Proteomes" id="UP000198802"/>
    </source>
</evidence>
<dbReference type="AlphaFoldDB" id="A0A0S4QUQ5"/>
<dbReference type="Pfam" id="PF18144">
    <property type="entry name" value="SMODS"/>
    <property type="match status" value="1"/>
</dbReference>
<dbReference type="Proteomes" id="UP000198802">
    <property type="component" value="Unassembled WGS sequence"/>
</dbReference>
<gene>
    <name evidence="3" type="ORF">Ga0074812_12213</name>
</gene>
<proteinExistence type="predicted"/>
<sequence length="342" mass="38713">MKHTDYFNSFLKNTVNLSQPKLDLLAARVDAIYTALSADPELGPRLIKKIPQGSWAQETIISPQNGKPFDADFLLQMKEEAVWSDNVREYSNAVWEVIHHHSRYGGMPHGRKCRCVYIEYADHEMHVDVVPYVILADGRQVIINRDLNQFETTNPDGFTAWMKERDKIADGNLRKVIRLLKFLRDHKNSFTGTKSILITTLLGEQVAAWKKIGDPGYYQDLPTALLHLVSDLDVWLQARLTKPSIVDPSNPLVTFDHRWDQTTYSYFRARIHVHAAEIREAYLETDEEKSVKKWQELFGDKFQAPKTSSASSKFGTAGVAGRITDGIKPPGISSSGRSGRAG</sequence>
<dbReference type="CDD" id="cd05400">
    <property type="entry name" value="NT_2-5OAS_ClassI-CCAase"/>
    <property type="match status" value="1"/>
</dbReference>
<organism evidence="3 4">
    <name type="scientific">Parafrankia irregularis</name>
    <dbReference type="NCBI Taxonomy" id="795642"/>
    <lineage>
        <taxon>Bacteria</taxon>
        <taxon>Bacillati</taxon>
        <taxon>Actinomycetota</taxon>
        <taxon>Actinomycetes</taxon>
        <taxon>Frankiales</taxon>
        <taxon>Frankiaceae</taxon>
        <taxon>Parafrankia</taxon>
    </lineage>
</organism>
<reference evidence="4" key="1">
    <citation type="submission" date="2015-11" db="EMBL/GenBank/DDBJ databases">
        <authorList>
            <person name="Varghese N."/>
        </authorList>
    </citation>
    <scope>NUCLEOTIDE SEQUENCE [LARGE SCALE GENOMIC DNA]</scope>
    <source>
        <strain evidence="4">DSM 45899</strain>
    </source>
</reference>
<evidence type="ECO:0008006" key="5">
    <source>
        <dbReference type="Google" id="ProtNLM"/>
    </source>
</evidence>
<evidence type="ECO:0000256" key="2">
    <source>
        <dbReference type="SAM" id="MobiDB-lite"/>
    </source>
</evidence>
<dbReference type="RefSeq" id="WP_165615791.1">
    <property type="nucleotide sequence ID" value="NZ_FAOZ01000022.1"/>
</dbReference>
<feature type="region of interest" description="Disordered" evidence="2">
    <location>
        <begin position="321"/>
        <end position="342"/>
    </location>
</feature>
<dbReference type="EMBL" id="FAOZ01000022">
    <property type="protein sequence ID" value="CUU58770.1"/>
    <property type="molecule type" value="Genomic_DNA"/>
</dbReference>
<keyword evidence="1" id="KW-0051">Antiviral defense</keyword>
<protein>
    <recommendedName>
        <fullName evidence="5">Nucleotidyltransferase</fullName>
    </recommendedName>
</protein>
<evidence type="ECO:0000256" key="1">
    <source>
        <dbReference type="ARBA" id="ARBA00023118"/>
    </source>
</evidence>
<dbReference type="InterPro" id="IPR006116">
    <property type="entry name" value="NT_2-5OAS_ClassI-CCAase"/>
</dbReference>
<dbReference type="GO" id="GO:0051607">
    <property type="term" value="P:defense response to virus"/>
    <property type="evidence" value="ECO:0007669"/>
    <property type="project" value="UniProtKB-KW"/>
</dbReference>
<name>A0A0S4QUQ5_9ACTN</name>
<feature type="compositionally biased region" description="Low complexity" evidence="2">
    <location>
        <begin position="326"/>
        <end position="342"/>
    </location>
</feature>
<keyword evidence="4" id="KW-1185">Reference proteome</keyword>
<dbReference type="GO" id="GO:0016779">
    <property type="term" value="F:nucleotidyltransferase activity"/>
    <property type="evidence" value="ECO:0007669"/>
    <property type="project" value="InterPro"/>
</dbReference>
<accession>A0A0S4QUQ5</accession>